<dbReference type="CDD" id="cd09739">
    <property type="entry name" value="Cas6_I-F"/>
    <property type="match status" value="1"/>
</dbReference>
<comment type="caution">
    <text evidence="1">The sequence shown here is derived from an EMBL/GenBank/DDBJ whole genome shotgun (WGS) entry which is preliminary data.</text>
</comment>
<accession>A0A137S449</accession>
<dbReference type="InterPro" id="IPR042564">
    <property type="entry name" value="CRISPR-Cas6/Csy4_sf"/>
</dbReference>
<dbReference type="Pfam" id="PF09618">
    <property type="entry name" value="Cas_Csy4"/>
    <property type="match status" value="1"/>
</dbReference>
<keyword evidence="2" id="KW-1185">Reference proteome</keyword>
<dbReference type="Proteomes" id="UP000070282">
    <property type="component" value="Unassembled WGS sequence"/>
</dbReference>
<evidence type="ECO:0000313" key="2">
    <source>
        <dbReference type="Proteomes" id="UP000070282"/>
    </source>
</evidence>
<proteinExistence type="predicted"/>
<gene>
    <name evidence="1" type="ORF">J122_3511</name>
</gene>
<reference evidence="2" key="1">
    <citation type="submission" date="2015-12" db="EMBL/GenBank/DDBJ databases">
        <authorList>
            <person name="Lima A."/>
            <person name="Farahani Zayas N."/>
            <person name="Castro Da Silva M.A."/>
            <person name="Cabral A."/>
            <person name="Pessatti M.L."/>
        </authorList>
    </citation>
    <scope>NUCLEOTIDE SEQUENCE [LARGE SCALE GENOMIC DNA]</scope>
    <source>
        <strain evidence="2">LAMA 842</strain>
    </source>
</reference>
<dbReference type="EMBL" id="LOCO01000025">
    <property type="protein sequence ID" value="KXO07206.1"/>
    <property type="molecule type" value="Genomic_DNA"/>
</dbReference>
<sequence length="187" mass="21013">MDYFLNIEIRPDPEFTAPLLMSVLYGKLHRALTDMAMSNLGVSFPEHTSKPRTLGSVLRLHSDSATLDRLMSSPWLTGMGDHVCVGSPGLVPDGVTHRVVRRVQGKTNAERLRRRHAKRHNVSLEEARSIIPDSAECKLKYPFVMLRSQSTARKFPLFIEHLPEQSGPAEGEFNSYGLSKTATIPWF</sequence>
<dbReference type="AlphaFoldDB" id="A0A137S449"/>
<protein>
    <submittedName>
        <fullName evidence="1">CRISPR-associated protein, Csy4 family</fullName>
    </submittedName>
</protein>
<evidence type="ECO:0000313" key="1">
    <source>
        <dbReference type="EMBL" id="KXO07206.1"/>
    </source>
</evidence>
<dbReference type="NCBIfam" id="TIGR02563">
    <property type="entry name" value="cas_Csy4"/>
    <property type="match status" value="1"/>
</dbReference>
<dbReference type="Gene3D" id="3.30.70.2540">
    <property type="entry name" value="CRISPR-associated endoribonuclease Cas6/Csy4"/>
    <property type="match status" value="1"/>
</dbReference>
<dbReference type="InterPro" id="IPR013396">
    <property type="entry name" value="CRISPR-assoc_prot_Csy4"/>
</dbReference>
<dbReference type="GO" id="GO:0004519">
    <property type="term" value="F:endonuclease activity"/>
    <property type="evidence" value="ECO:0007669"/>
    <property type="project" value="InterPro"/>
</dbReference>
<dbReference type="GO" id="GO:0043571">
    <property type="term" value="P:maintenance of CRISPR repeat elements"/>
    <property type="evidence" value="ECO:0007669"/>
    <property type="project" value="InterPro"/>
</dbReference>
<dbReference type="PATRIC" id="fig|1306954.6.peg.2077"/>
<dbReference type="RefSeq" id="WP_061333311.1">
    <property type="nucleotide sequence ID" value="NZ_LOCO01000025.1"/>
</dbReference>
<name>A0A137S449_9GAMM</name>
<organism evidence="1 2">
    <name type="scientific">Marinobacter excellens LAMA 842</name>
    <dbReference type="NCBI Taxonomy" id="1306954"/>
    <lineage>
        <taxon>Bacteria</taxon>
        <taxon>Pseudomonadati</taxon>
        <taxon>Pseudomonadota</taxon>
        <taxon>Gammaproteobacteria</taxon>
        <taxon>Pseudomonadales</taxon>
        <taxon>Marinobacteraceae</taxon>
        <taxon>Marinobacter</taxon>
    </lineage>
</organism>